<sequence>MNERTELLLRLREIEDRIRDLKNGVKNDLSCDEALIRIAAIQAALREVSGGLFEDHWRRCVVSHIRAGDADAVERFMHSVAKVLR</sequence>
<organism evidence="1 2">
    <name type="scientific">Paenibacillus antri</name>
    <dbReference type="NCBI Taxonomy" id="2582848"/>
    <lineage>
        <taxon>Bacteria</taxon>
        <taxon>Bacillati</taxon>
        <taxon>Bacillota</taxon>
        <taxon>Bacilli</taxon>
        <taxon>Bacillales</taxon>
        <taxon>Paenibacillaceae</taxon>
        <taxon>Paenibacillus</taxon>
    </lineage>
</organism>
<comment type="caution">
    <text evidence="1">The sequence shown here is derived from an EMBL/GenBank/DDBJ whole genome shotgun (WGS) entry which is preliminary data.</text>
</comment>
<evidence type="ECO:0000313" key="2">
    <source>
        <dbReference type="Proteomes" id="UP000309676"/>
    </source>
</evidence>
<dbReference type="Proteomes" id="UP000309676">
    <property type="component" value="Unassembled WGS sequence"/>
</dbReference>
<dbReference type="GO" id="GO:0003677">
    <property type="term" value="F:DNA binding"/>
    <property type="evidence" value="ECO:0007669"/>
    <property type="project" value="InterPro"/>
</dbReference>
<dbReference type="GO" id="GO:0046872">
    <property type="term" value="F:metal ion binding"/>
    <property type="evidence" value="ECO:0007669"/>
    <property type="project" value="InterPro"/>
</dbReference>
<dbReference type="Pfam" id="PF02583">
    <property type="entry name" value="Trns_repr_metal"/>
    <property type="match status" value="1"/>
</dbReference>
<name>A0A5R9GC25_9BACL</name>
<dbReference type="RefSeq" id="WP_138194812.1">
    <property type="nucleotide sequence ID" value="NZ_VCIW01000008.1"/>
</dbReference>
<dbReference type="GO" id="GO:0045892">
    <property type="term" value="P:negative regulation of DNA-templated transcription"/>
    <property type="evidence" value="ECO:0007669"/>
    <property type="project" value="UniProtKB-ARBA"/>
</dbReference>
<reference evidence="1 2" key="1">
    <citation type="submission" date="2019-05" db="EMBL/GenBank/DDBJ databases">
        <authorList>
            <person name="Narsing Rao M.P."/>
            <person name="Li W.J."/>
        </authorList>
    </citation>
    <scope>NUCLEOTIDE SEQUENCE [LARGE SCALE GENOMIC DNA]</scope>
    <source>
        <strain evidence="1 2">SYSU_K30003</strain>
    </source>
</reference>
<proteinExistence type="predicted"/>
<dbReference type="AlphaFoldDB" id="A0A5R9GC25"/>
<keyword evidence="2" id="KW-1185">Reference proteome</keyword>
<protein>
    <submittedName>
        <fullName evidence="1">Metal-sensing transcriptional repressor</fullName>
    </submittedName>
</protein>
<accession>A0A5R9GC25</accession>
<dbReference type="PANTHER" id="PTHR33677">
    <property type="entry name" value="TRANSCRIPTIONAL REPRESSOR FRMR-RELATED"/>
    <property type="match status" value="1"/>
</dbReference>
<dbReference type="PANTHER" id="PTHR33677:SF3">
    <property type="entry name" value="COPPER-SENSING TRANSCRIPTIONAL REPRESSOR RICR"/>
    <property type="match status" value="1"/>
</dbReference>
<dbReference type="Gene3D" id="1.20.58.1000">
    <property type="entry name" value="Metal-sensitive repressor, helix protomer"/>
    <property type="match status" value="1"/>
</dbReference>
<evidence type="ECO:0000313" key="1">
    <source>
        <dbReference type="EMBL" id="TLS51610.1"/>
    </source>
</evidence>
<dbReference type="InterPro" id="IPR038390">
    <property type="entry name" value="Metal_Tscrpt_repr_sf"/>
</dbReference>
<gene>
    <name evidence="1" type="ORF">FE782_13980</name>
</gene>
<dbReference type="EMBL" id="VCIW01000008">
    <property type="protein sequence ID" value="TLS51610.1"/>
    <property type="molecule type" value="Genomic_DNA"/>
</dbReference>
<dbReference type="InterPro" id="IPR003735">
    <property type="entry name" value="Metal_Tscrpt_repr"/>
</dbReference>